<sequence length="202" mass="22586">MSWEMVMSSNCWCLYPRFRPVLFLYTPLVHHLFNVVYDGGIFALHFSFSLGLGHRMGSGERTTSFSLEAQMTCSFAVPLLSAYYVQFFVSTLRVLCQGVAESTRHIQSSPNCNMHVVAVAHTPSHHPACFHRRTVPGPPQPIMTQNKRQSHEVCKITSIPTAHTEPQPGKKMESENSIIHIRAPPIIILPCSSMPSPPLLDS</sequence>
<keyword evidence="1" id="KW-1133">Transmembrane helix</keyword>
<dbReference type="Proteomes" id="UP001172102">
    <property type="component" value="Unassembled WGS sequence"/>
</dbReference>
<dbReference type="AlphaFoldDB" id="A0AA40B8P4"/>
<keyword evidence="1" id="KW-0472">Membrane</keyword>
<reference evidence="2" key="1">
    <citation type="submission" date="2023-06" db="EMBL/GenBank/DDBJ databases">
        <title>Genome-scale phylogeny and comparative genomics of the fungal order Sordariales.</title>
        <authorList>
            <consortium name="Lawrence Berkeley National Laboratory"/>
            <person name="Hensen N."/>
            <person name="Bonometti L."/>
            <person name="Westerberg I."/>
            <person name="Brannstrom I.O."/>
            <person name="Guillou S."/>
            <person name="Cros-Aarteil S."/>
            <person name="Calhoun S."/>
            <person name="Haridas S."/>
            <person name="Kuo A."/>
            <person name="Mondo S."/>
            <person name="Pangilinan J."/>
            <person name="Riley R."/>
            <person name="Labutti K."/>
            <person name="Andreopoulos B."/>
            <person name="Lipzen A."/>
            <person name="Chen C."/>
            <person name="Yanf M."/>
            <person name="Daum C."/>
            <person name="Ng V."/>
            <person name="Clum A."/>
            <person name="Steindorff A."/>
            <person name="Ohm R."/>
            <person name="Martin F."/>
            <person name="Silar P."/>
            <person name="Natvig D."/>
            <person name="Lalanne C."/>
            <person name="Gautier V."/>
            <person name="Ament-Velasquez S.L."/>
            <person name="Kruys A."/>
            <person name="Hutchinson M.I."/>
            <person name="Powell A.J."/>
            <person name="Barry K."/>
            <person name="Miller A.N."/>
            <person name="Grigoriev I.V."/>
            <person name="Debuchy R."/>
            <person name="Gladieux P."/>
            <person name="Thoren M.H."/>
            <person name="Johannesson H."/>
        </authorList>
    </citation>
    <scope>NUCLEOTIDE SEQUENCE</scope>
    <source>
        <strain evidence="2">SMH4607-1</strain>
    </source>
</reference>
<keyword evidence="3" id="KW-1185">Reference proteome</keyword>
<evidence type="ECO:0000313" key="3">
    <source>
        <dbReference type="Proteomes" id="UP001172102"/>
    </source>
</evidence>
<accession>A0AA40B8P4</accession>
<gene>
    <name evidence="2" type="ORF">B0H67DRAFT_6166</name>
</gene>
<dbReference type="EMBL" id="JAUKUA010000001">
    <property type="protein sequence ID" value="KAK0729718.1"/>
    <property type="molecule type" value="Genomic_DNA"/>
</dbReference>
<protein>
    <submittedName>
        <fullName evidence="2">Uncharacterized protein</fullName>
    </submittedName>
</protein>
<feature type="transmembrane region" description="Helical" evidence="1">
    <location>
        <begin position="32"/>
        <end position="53"/>
    </location>
</feature>
<name>A0AA40B8P4_9PEZI</name>
<proteinExistence type="predicted"/>
<evidence type="ECO:0000256" key="1">
    <source>
        <dbReference type="SAM" id="Phobius"/>
    </source>
</evidence>
<evidence type="ECO:0000313" key="2">
    <source>
        <dbReference type="EMBL" id="KAK0729718.1"/>
    </source>
</evidence>
<keyword evidence="1" id="KW-0812">Transmembrane</keyword>
<comment type="caution">
    <text evidence="2">The sequence shown here is derived from an EMBL/GenBank/DDBJ whole genome shotgun (WGS) entry which is preliminary data.</text>
</comment>
<organism evidence="2 3">
    <name type="scientific">Lasiosphaeris hirsuta</name>
    <dbReference type="NCBI Taxonomy" id="260670"/>
    <lineage>
        <taxon>Eukaryota</taxon>
        <taxon>Fungi</taxon>
        <taxon>Dikarya</taxon>
        <taxon>Ascomycota</taxon>
        <taxon>Pezizomycotina</taxon>
        <taxon>Sordariomycetes</taxon>
        <taxon>Sordariomycetidae</taxon>
        <taxon>Sordariales</taxon>
        <taxon>Lasiosphaeriaceae</taxon>
        <taxon>Lasiosphaeris</taxon>
    </lineage>
</organism>